<keyword evidence="1" id="KW-0732">Signal</keyword>
<keyword evidence="3" id="KW-1185">Reference proteome</keyword>
<dbReference type="PANTHER" id="PTHR11440">
    <property type="entry name" value="LECITHIN-CHOLESTEROL ACYLTRANSFERASE-RELATED"/>
    <property type="match status" value="1"/>
</dbReference>
<dbReference type="Gene3D" id="3.40.50.1820">
    <property type="entry name" value="alpha/beta hydrolase"/>
    <property type="match status" value="2"/>
</dbReference>
<feature type="chain" id="PRO_5045946293" evidence="1">
    <location>
        <begin position="31"/>
        <end position="537"/>
    </location>
</feature>
<name>A0ABQ7SAU2_9ACAR</name>
<feature type="signal peptide" evidence="1">
    <location>
        <begin position="1"/>
        <end position="30"/>
    </location>
</feature>
<dbReference type="Pfam" id="PF02450">
    <property type="entry name" value="LCAT"/>
    <property type="match status" value="1"/>
</dbReference>
<proteinExistence type="predicted"/>
<accession>A0ABQ7SAU2</accession>
<organism evidence="2 3">
    <name type="scientific">Fragariocoptes setiger</name>
    <dbReference type="NCBI Taxonomy" id="1670756"/>
    <lineage>
        <taxon>Eukaryota</taxon>
        <taxon>Metazoa</taxon>
        <taxon>Ecdysozoa</taxon>
        <taxon>Arthropoda</taxon>
        <taxon>Chelicerata</taxon>
        <taxon>Arachnida</taxon>
        <taxon>Acari</taxon>
        <taxon>Acariformes</taxon>
        <taxon>Trombidiformes</taxon>
        <taxon>Prostigmata</taxon>
        <taxon>Eupodina</taxon>
        <taxon>Eriophyoidea</taxon>
        <taxon>Phytoptidae</taxon>
        <taxon>Fragariocoptes</taxon>
    </lineage>
</organism>
<comment type="caution">
    <text evidence="2">The sequence shown here is derived from an EMBL/GenBank/DDBJ whole genome shotgun (WGS) entry which is preliminary data.</text>
</comment>
<keyword evidence="2" id="KW-0012">Acyltransferase</keyword>
<protein>
    <submittedName>
        <fullName evidence="2">Phosphatidylcholine-sterol acyltransferase</fullName>
    </submittedName>
</protein>
<sequence>MRMAAMSSITLTCSIVVLFVCISRLQLIDCATIFGGLQWQHQQTITPASLTPMVCNGQHIDYNLILKNKNMIDENCQAYRAFNQTIDMIDIPALCLYIEDMNLLINKNFDCETALTSTGQNSLLHINDIAKDDDNNSMIKKKAIKGTRGGSVILIPGLAGSRLQAKLNNVEKINFLCSRNSDWTDVWLRISMLLPLKVDCWINNIILEYDPATGTTHDQPGVTIKAPDFGSVKSVKHLDLGHANRSEYFSAIIDRLEEIGYETDRTILAAPYDFRKAPNEIADYFMKLDELVERAVAFGYGHPTTLVCHSMGCLYALVYLREKSPKWRLLHIKRLLALASPWGGSTKAAKALVAGDGMNIPLVSENKFREVVRSFPSVPFLLTNPNAISNNRSSRAKDHVIIQRPSKNYTIFDYEQLFQDLNLPNVRDMWLASNKLVKPFEPIKDLRVDCIHGSDVPTIERVRYLQDQDFPDGPYELDYDSNGDGTVNWLSLTLCSKWQAQMPELIRHFVVPGVGHTEVLHNDNVLDYITTAMLEEL</sequence>
<dbReference type="GO" id="GO:0016746">
    <property type="term" value="F:acyltransferase activity"/>
    <property type="evidence" value="ECO:0007669"/>
    <property type="project" value="UniProtKB-KW"/>
</dbReference>
<keyword evidence="2" id="KW-0808">Transferase</keyword>
<dbReference type="EMBL" id="JAIFTH010000126">
    <property type="protein sequence ID" value="KAG9510539.1"/>
    <property type="molecule type" value="Genomic_DNA"/>
</dbReference>
<evidence type="ECO:0000256" key="1">
    <source>
        <dbReference type="SAM" id="SignalP"/>
    </source>
</evidence>
<dbReference type="SUPFAM" id="SSF53474">
    <property type="entry name" value="alpha/beta-Hydrolases"/>
    <property type="match status" value="1"/>
</dbReference>
<evidence type="ECO:0000313" key="2">
    <source>
        <dbReference type="EMBL" id="KAG9510539.1"/>
    </source>
</evidence>
<reference evidence="2 3" key="1">
    <citation type="submission" date="2020-10" db="EMBL/GenBank/DDBJ databases">
        <authorList>
            <person name="Klimov P.B."/>
            <person name="Dyachkov S.M."/>
            <person name="Chetverikov P.E."/>
        </authorList>
    </citation>
    <scope>NUCLEOTIDE SEQUENCE [LARGE SCALE GENOMIC DNA]</scope>
    <source>
        <strain evidence="2">BMOC 18-1129-001#AD2665</strain>
        <tissue evidence="2">Entire mites</tissue>
    </source>
</reference>
<dbReference type="InterPro" id="IPR003386">
    <property type="entry name" value="LACT/PDAT_acylTrfase"/>
</dbReference>
<dbReference type="InterPro" id="IPR029058">
    <property type="entry name" value="AB_hydrolase_fold"/>
</dbReference>
<evidence type="ECO:0000313" key="3">
    <source>
        <dbReference type="Proteomes" id="UP000825002"/>
    </source>
</evidence>
<dbReference type="Proteomes" id="UP000825002">
    <property type="component" value="Unassembled WGS sequence"/>
</dbReference>
<gene>
    <name evidence="2" type="primary">LCAT</name>
    <name evidence="2" type="ORF">GZH46_00913</name>
</gene>